<dbReference type="VEuPathDB" id="FungiDB:BD410DRAFT_899825"/>
<organism evidence="1 2">
    <name type="scientific">Rickenella mellea</name>
    <dbReference type="NCBI Taxonomy" id="50990"/>
    <lineage>
        <taxon>Eukaryota</taxon>
        <taxon>Fungi</taxon>
        <taxon>Dikarya</taxon>
        <taxon>Basidiomycota</taxon>
        <taxon>Agaricomycotina</taxon>
        <taxon>Agaricomycetes</taxon>
        <taxon>Hymenochaetales</taxon>
        <taxon>Rickenellaceae</taxon>
        <taxon>Rickenella</taxon>
    </lineage>
</organism>
<reference evidence="1 2" key="1">
    <citation type="submission" date="2018-06" db="EMBL/GenBank/DDBJ databases">
        <title>A transcriptomic atlas of mushroom development highlights an independent origin of complex multicellularity.</title>
        <authorList>
            <consortium name="DOE Joint Genome Institute"/>
            <person name="Krizsan K."/>
            <person name="Almasi E."/>
            <person name="Merenyi Z."/>
            <person name="Sahu N."/>
            <person name="Viragh M."/>
            <person name="Koszo T."/>
            <person name="Mondo S."/>
            <person name="Kiss B."/>
            <person name="Balint B."/>
            <person name="Kues U."/>
            <person name="Barry K."/>
            <person name="Hegedus J.C."/>
            <person name="Henrissat B."/>
            <person name="Johnson J."/>
            <person name="Lipzen A."/>
            <person name="Ohm R."/>
            <person name="Nagy I."/>
            <person name="Pangilinan J."/>
            <person name="Yan J."/>
            <person name="Xiong Y."/>
            <person name="Grigoriev I.V."/>
            <person name="Hibbett D.S."/>
            <person name="Nagy L.G."/>
        </authorList>
    </citation>
    <scope>NUCLEOTIDE SEQUENCE [LARGE SCALE GENOMIC DNA]</scope>
    <source>
        <strain evidence="1 2">SZMC22713</strain>
    </source>
</reference>
<keyword evidence="2" id="KW-1185">Reference proteome</keyword>
<gene>
    <name evidence="1" type="ORF">BD410DRAFT_899825</name>
</gene>
<name>A0A4Y7PYS1_9AGAM</name>
<dbReference type="EMBL" id="ML170191">
    <property type="protein sequence ID" value="TDL20042.1"/>
    <property type="molecule type" value="Genomic_DNA"/>
</dbReference>
<protein>
    <submittedName>
        <fullName evidence="1">Uncharacterized protein</fullName>
    </submittedName>
</protein>
<proteinExistence type="predicted"/>
<evidence type="ECO:0000313" key="1">
    <source>
        <dbReference type="EMBL" id="TDL20042.1"/>
    </source>
</evidence>
<dbReference type="Proteomes" id="UP000294933">
    <property type="component" value="Unassembled WGS sequence"/>
</dbReference>
<dbReference type="AlphaFoldDB" id="A0A4Y7PYS1"/>
<evidence type="ECO:0000313" key="2">
    <source>
        <dbReference type="Proteomes" id="UP000294933"/>
    </source>
</evidence>
<sequence length="157" mass="17750">MVNTTGDPVDIEKIKLELTKIEDGEGKNNYMEFADKTKFKLDAVGLWDYIEGDRAKEPKIPDLVEGKQIKGKDATGKEVTITTDGNDAEVTKAKKDAEPWWRGTKKVLTLIVDAVPSKKMYLVRGCKTAKEAWDALRQHYKPSNQHWHSGKATQNYI</sequence>
<dbReference type="OrthoDB" id="2946818at2759"/>
<dbReference type="Pfam" id="PF14223">
    <property type="entry name" value="Retrotran_gag_2"/>
    <property type="match status" value="1"/>
</dbReference>
<accession>A0A4Y7PYS1</accession>